<dbReference type="Proteomes" id="UP001189624">
    <property type="component" value="Chromosome 3"/>
</dbReference>
<feature type="transmembrane region" description="Helical" evidence="1">
    <location>
        <begin position="177"/>
        <end position="196"/>
    </location>
</feature>
<evidence type="ECO:0000256" key="1">
    <source>
        <dbReference type="SAM" id="Phobius"/>
    </source>
</evidence>
<accession>A0AA86VC68</accession>
<evidence type="ECO:0000313" key="2">
    <source>
        <dbReference type="EMBL" id="CAJ1938696.1"/>
    </source>
</evidence>
<keyword evidence="1" id="KW-0812">Transmembrane</keyword>
<dbReference type="Gramene" id="rna-AYBTSS11_LOCUS8726">
    <property type="protein sequence ID" value="CAJ1938696.1"/>
    <property type="gene ID" value="gene-AYBTSS11_LOCUS8726"/>
</dbReference>
<dbReference type="AlphaFoldDB" id="A0AA86VC68"/>
<dbReference type="EMBL" id="OY731400">
    <property type="protein sequence ID" value="CAJ1938696.1"/>
    <property type="molecule type" value="Genomic_DNA"/>
</dbReference>
<feature type="transmembrane region" description="Helical" evidence="1">
    <location>
        <begin position="135"/>
        <end position="157"/>
    </location>
</feature>
<keyword evidence="3" id="KW-1185">Reference proteome</keyword>
<keyword evidence="1" id="KW-0472">Membrane</keyword>
<name>A0AA86VC68_9FABA</name>
<evidence type="ECO:0000313" key="3">
    <source>
        <dbReference type="Proteomes" id="UP001189624"/>
    </source>
</evidence>
<keyword evidence="1" id="KW-1133">Transmembrane helix</keyword>
<sequence>MNRSHELYMKRSQAIHAEVTGCTANFTCSQLIELEPKDVVVGLILSSLVTADKESYCKRLLSFQPCCRYGAKLSSGGHLSGRHGAKKQLYDNLCMAISGGKGEPCGWIFIGDHQLRCDLVPPTLCLISCRRNTQVWFYVFSVMVGTSNLVGCILGAPSSLLSAYPTKSFVHIFSHRYGSYVIFHGCNMKLVLMVLYSMHG</sequence>
<proteinExistence type="predicted"/>
<organism evidence="2 3">
    <name type="scientific">Sphenostylis stenocarpa</name>
    <dbReference type="NCBI Taxonomy" id="92480"/>
    <lineage>
        <taxon>Eukaryota</taxon>
        <taxon>Viridiplantae</taxon>
        <taxon>Streptophyta</taxon>
        <taxon>Embryophyta</taxon>
        <taxon>Tracheophyta</taxon>
        <taxon>Spermatophyta</taxon>
        <taxon>Magnoliopsida</taxon>
        <taxon>eudicotyledons</taxon>
        <taxon>Gunneridae</taxon>
        <taxon>Pentapetalae</taxon>
        <taxon>rosids</taxon>
        <taxon>fabids</taxon>
        <taxon>Fabales</taxon>
        <taxon>Fabaceae</taxon>
        <taxon>Papilionoideae</taxon>
        <taxon>50 kb inversion clade</taxon>
        <taxon>NPAAA clade</taxon>
        <taxon>indigoferoid/millettioid clade</taxon>
        <taxon>Phaseoleae</taxon>
        <taxon>Sphenostylis</taxon>
    </lineage>
</organism>
<reference evidence="2" key="1">
    <citation type="submission" date="2023-10" db="EMBL/GenBank/DDBJ databases">
        <authorList>
            <person name="Domelevo Entfellner J.-B."/>
        </authorList>
    </citation>
    <scope>NUCLEOTIDE SEQUENCE</scope>
</reference>
<gene>
    <name evidence="2" type="ORF">AYBTSS11_LOCUS8726</name>
</gene>
<protein>
    <submittedName>
        <fullName evidence="2">Uncharacterized protein</fullName>
    </submittedName>
</protein>